<dbReference type="RefSeq" id="WP_046600387.1">
    <property type="nucleotide sequence ID" value="NZ_JANFGR010000005.1"/>
</dbReference>
<comment type="caution">
    <text evidence="1">The sequence shown here is derived from an EMBL/GenBank/DDBJ whole genome shotgun (WGS) entry which is preliminary data.</text>
</comment>
<gene>
    <name evidence="1" type="ORF">F4V91_23770</name>
</gene>
<dbReference type="EMBL" id="VZUL01000002">
    <property type="protein sequence ID" value="KAB1089098.1"/>
    <property type="molecule type" value="Genomic_DNA"/>
</dbReference>
<protein>
    <submittedName>
        <fullName evidence="1">Uncharacterized protein</fullName>
    </submittedName>
</protein>
<accession>A0A6A1TX92</accession>
<dbReference type="GeneID" id="25391831"/>
<dbReference type="Proteomes" id="UP000386575">
    <property type="component" value="Unassembled WGS sequence"/>
</dbReference>
<sequence>MPIRRKSPDRFQTTVKQDFGEMEMVEALPIFRNITPDKTDVSLELLFFAAFCPMLHRNKETHKG</sequence>
<evidence type="ECO:0000313" key="1">
    <source>
        <dbReference type="EMBL" id="KAB1089098.1"/>
    </source>
</evidence>
<evidence type="ECO:0000313" key="2">
    <source>
        <dbReference type="Proteomes" id="UP000386575"/>
    </source>
</evidence>
<dbReference type="AlphaFoldDB" id="A0A6A1TX92"/>
<proteinExistence type="predicted"/>
<name>A0A6A1TX92_NEOGA</name>
<organism evidence="1 2">
    <name type="scientific">Neorhizobium galegae</name>
    <name type="common">Rhizobium galegae</name>
    <dbReference type="NCBI Taxonomy" id="399"/>
    <lineage>
        <taxon>Bacteria</taxon>
        <taxon>Pseudomonadati</taxon>
        <taxon>Pseudomonadota</taxon>
        <taxon>Alphaproteobacteria</taxon>
        <taxon>Hyphomicrobiales</taxon>
        <taxon>Rhizobiaceae</taxon>
        <taxon>Rhizobium/Agrobacterium group</taxon>
        <taxon>Neorhizobium</taxon>
    </lineage>
</organism>
<reference evidence="1 2" key="1">
    <citation type="submission" date="2019-09" db="EMBL/GenBank/DDBJ databases">
        <title>Genome sequencing of Ng87 strain.</title>
        <authorList>
            <person name="Karasev E.S."/>
            <person name="Andronov E."/>
        </authorList>
    </citation>
    <scope>NUCLEOTIDE SEQUENCE [LARGE SCALE GENOMIC DNA]</scope>
    <source>
        <strain evidence="1 2">Ng87</strain>
    </source>
</reference>